<dbReference type="Pfam" id="PF01420">
    <property type="entry name" value="Methylase_S"/>
    <property type="match status" value="2"/>
</dbReference>
<dbReference type="InterPro" id="IPR000055">
    <property type="entry name" value="Restrct_endonuc_typeI_TRD"/>
</dbReference>
<feature type="domain" description="Type I restriction modification DNA specificity" evidence="4">
    <location>
        <begin position="71"/>
        <end position="245"/>
    </location>
</feature>
<evidence type="ECO:0000256" key="1">
    <source>
        <dbReference type="ARBA" id="ARBA00010923"/>
    </source>
</evidence>
<gene>
    <name evidence="5" type="ORF">SAMEA1410922_01250</name>
</gene>
<feature type="domain" description="Type I restriction modification DNA specificity" evidence="4">
    <location>
        <begin position="362"/>
        <end position="496"/>
    </location>
</feature>
<dbReference type="EC" id="3.1.21.3" evidence="5"/>
<dbReference type="SUPFAM" id="SSF116734">
    <property type="entry name" value="DNA methylase specificity domain"/>
    <property type="match status" value="2"/>
</dbReference>
<dbReference type="CDD" id="cd17246">
    <property type="entry name" value="RMtype1_S_SonII-TRD2-CR2_like"/>
    <property type="match status" value="1"/>
</dbReference>
<evidence type="ECO:0000313" key="6">
    <source>
        <dbReference type="Proteomes" id="UP000308167"/>
    </source>
</evidence>
<accession>A0ABY6TJV8</accession>
<keyword evidence="2" id="KW-0680">Restriction system</keyword>
<reference evidence="5 6" key="1">
    <citation type="submission" date="2019-05" db="EMBL/GenBank/DDBJ databases">
        <authorList>
            <consortium name="Pathogen Informatics"/>
        </authorList>
    </citation>
    <scope>NUCLEOTIDE SEQUENCE [LARGE SCALE GENOMIC DNA]</scope>
    <source>
        <strain evidence="5 6">NM319</strain>
    </source>
</reference>
<protein>
    <submittedName>
        <fullName evidence="5">Type I restriction-modification system subunit S</fullName>
        <ecNumber evidence="5">3.1.21.3</ecNumber>
    </submittedName>
</protein>
<keyword evidence="3" id="KW-0238">DNA-binding</keyword>
<evidence type="ECO:0000259" key="4">
    <source>
        <dbReference type="Pfam" id="PF01420"/>
    </source>
</evidence>
<dbReference type="PANTHER" id="PTHR43140:SF1">
    <property type="entry name" value="TYPE I RESTRICTION ENZYME ECOKI SPECIFICITY SUBUNIT"/>
    <property type="match status" value="1"/>
</dbReference>
<comment type="caution">
    <text evidence="5">The sequence shown here is derived from an EMBL/GenBank/DDBJ whole genome shotgun (WGS) entry which is preliminary data.</text>
</comment>
<organism evidence="5 6">
    <name type="scientific">Actinobacillus porcinus</name>
    <dbReference type="NCBI Taxonomy" id="51048"/>
    <lineage>
        <taxon>Bacteria</taxon>
        <taxon>Pseudomonadati</taxon>
        <taxon>Pseudomonadota</taxon>
        <taxon>Gammaproteobacteria</taxon>
        <taxon>Pasteurellales</taxon>
        <taxon>Pasteurellaceae</taxon>
        <taxon>Actinobacillus</taxon>
    </lineage>
</organism>
<keyword evidence="6" id="KW-1185">Reference proteome</keyword>
<dbReference type="GO" id="GO:0009035">
    <property type="term" value="F:type I site-specific deoxyribonuclease activity"/>
    <property type="evidence" value="ECO:0007669"/>
    <property type="project" value="UniProtKB-EC"/>
</dbReference>
<dbReference type="Gene3D" id="3.90.220.20">
    <property type="entry name" value="DNA methylase specificity domains"/>
    <property type="match status" value="2"/>
</dbReference>
<dbReference type="GeneID" id="86155646"/>
<dbReference type="RefSeq" id="WP_135710046.1">
    <property type="nucleotide sequence ID" value="NZ_CABFKI010000007.1"/>
</dbReference>
<dbReference type="Proteomes" id="UP000308167">
    <property type="component" value="Unassembled WGS sequence"/>
</dbReference>
<proteinExistence type="inferred from homology"/>
<dbReference type="EMBL" id="CABFKI010000007">
    <property type="protein sequence ID" value="VTU08013.1"/>
    <property type="molecule type" value="Genomic_DNA"/>
</dbReference>
<sequence length="502" mass="57682">MKAQQLKNAILQLAISGKLVPQDPNDEPASELLCKIQAEKDRLIAEGKIKKSKKSADKAPYSKIEPPFDIPESWVWVRLDDICEFNPKKDIEGKDIPLNSWVLDLEDIEKESGVLLRKKIKTQNNIKSQKNSFEENDILYGKLRPYLNKVIIATDKGFCSTEIVPLKFTINFYNRFAQIVLMSPYFLSYAKQNSHGTKMPRFNLEKGKEFLFPLPPLNEQHRIVAKIEDLLPFIEQYDQKEQQLTALNKNFPEQLKKSILQAAIQGKLTEQLPTDEPASELLKRIQVEKARLISEKKLKKPKHTSEIIIRDNLAYEIKDGVENCIADEIPFEIPESWCWVRLGNYLDVRDGTHDTPKYVEKGYPLVTSKNLVNGNLDFSNVKFISREDHLAISLRSKVNVGDILFAMIGSIGNPVLVKKELEFSIKNVALFKPYIKQTNMDYIFYVLSFYQNEMKNVASGGVQSFISLSFLREFIIPLPPLNEQHRIVAKIEQLLSNLQKLE</sequence>
<evidence type="ECO:0000256" key="2">
    <source>
        <dbReference type="ARBA" id="ARBA00022747"/>
    </source>
</evidence>
<evidence type="ECO:0000313" key="5">
    <source>
        <dbReference type="EMBL" id="VTU08013.1"/>
    </source>
</evidence>
<dbReference type="InterPro" id="IPR044946">
    <property type="entry name" value="Restrct_endonuc_typeI_TRD_sf"/>
</dbReference>
<comment type="similarity">
    <text evidence="1">Belongs to the type-I restriction system S methylase family.</text>
</comment>
<evidence type="ECO:0000256" key="3">
    <source>
        <dbReference type="ARBA" id="ARBA00023125"/>
    </source>
</evidence>
<dbReference type="PANTHER" id="PTHR43140">
    <property type="entry name" value="TYPE-1 RESTRICTION ENZYME ECOKI SPECIFICITY PROTEIN"/>
    <property type="match status" value="1"/>
</dbReference>
<keyword evidence="5" id="KW-0378">Hydrolase</keyword>
<dbReference type="InterPro" id="IPR051212">
    <property type="entry name" value="Type-I_RE_S_subunit"/>
</dbReference>
<name>A0ABY6TJV8_9PAST</name>